<keyword evidence="2" id="KW-0805">Transcription regulation</keyword>
<evidence type="ECO:0000259" key="7">
    <source>
        <dbReference type="PROSITE" id="PS50048"/>
    </source>
</evidence>
<dbReference type="PRINTS" id="PR00755">
    <property type="entry name" value="AFLATOXINBRP"/>
</dbReference>
<dbReference type="SMART" id="SM00066">
    <property type="entry name" value="GAL4"/>
    <property type="match status" value="1"/>
</dbReference>
<dbReference type="STRING" id="675120.N1PLW1"/>
<keyword evidence="5" id="KW-0539">Nucleus</keyword>
<proteinExistence type="predicted"/>
<evidence type="ECO:0000256" key="3">
    <source>
        <dbReference type="ARBA" id="ARBA00023125"/>
    </source>
</evidence>
<keyword evidence="4" id="KW-0804">Transcription</keyword>
<dbReference type="SUPFAM" id="SSF57701">
    <property type="entry name" value="Zn2/Cys6 DNA-binding domain"/>
    <property type="match status" value="1"/>
</dbReference>
<accession>N1PLW1</accession>
<dbReference type="GO" id="GO:0000981">
    <property type="term" value="F:DNA-binding transcription factor activity, RNA polymerase II-specific"/>
    <property type="evidence" value="ECO:0007669"/>
    <property type="project" value="InterPro"/>
</dbReference>
<keyword evidence="3" id="KW-0238">DNA-binding</keyword>
<dbReference type="Pfam" id="PF00172">
    <property type="entry name" value="Zn_clus"/>
    <property type="match status" value="1"/>
</dbReference>
<dbReference type="PANTHER" id="PTHR31069:SF31">
    <property type="entry name" value="MONODICTYPHENONE CLUSTER TRANSCRIPTION FACTOR-RELATED"/>
    <property type="match status" value="1"/>
</dbReference>
<evidence type="ECO:0000313" key="9">
    <source>
        <dbReference type="Proteomes" id="UP000016933"/>
    </source>
</evidence>
<reference evidence="8 9" key="2">
    <citation type="journal article" date="2012" name="PLoS Pathog.">
        <title>Diverse lifestyles and strategies of plant pathogenesis encoded in the genomes of eighteen Dothideomycetes fungi.</title>
        <authorList>
            <person name="Ohm R.A."/>
            <person name="Feau N."/>
            <person name="Henrissat B."/>
            <person name="Schoch C.L."/>
            <person name="Horwitz B.A."/>
            <person name="Barry K.W."/>
            <person name="Condon B.J."/>
            <person name="Copeland A.C."/>
            <person name="Dhillon B."/>
            <person name="Glaser F."/>
            <person name="Hesse C.N."/>
            <person name="Kosti I."/>
            <person name="LaButti K."/>
            <person name="Lindquist E.A."/>
            <person name="Lucas S."/>
            <person name="Salamov A.A."/>
            <person name="Bradshaw R.E."/>
            <person name="Ciuffetti L."/>
            <person name="Hamelin R.C."/>
            <person name="Kema G.H.J."/>
            <person name="Lawrence C."/>
            <person name="Scott J.A."/>
            <person name="Spatafora J.W."/>
            <person name="Turgeon B.G."/>
            <person name="de Wit P.J.G.M."/>
            <person name="Zhong S."/>
            <person name="Goodwin S.B."/>
            <person name="Grigoriev I.V."/>
        </authorList>
    </citation>
    <scope>NUCLEOTIDE SEQUENCE [LARGE SCALE GENOMIC DNA]</scope>
    <source>
        <strain evidence="9">NZE10 / CBS 128990</strain>
    </source>
</reference>
<dbReference type="eggNOG" id="ENOG502RJXD">
    <property type="taxonomic scope" value="Eukaryota"/>
</dbReference>
<reference evidence="9" key="1">
    <citation type="journal article" date="2012" name="PLoS Genet.">
        <title>The genomes of the fungal plant pathogens Cladosporium fulvum and Dothistroma septosporum reveal adaptation to different hosts and lifestyles but also signatures of common ancestry.</title>
        <authorList>
            <person name="de Wit P.J.G.M."/>
            <person name="van der Burgt A."/>
            <person name="Oekmen B."/>
            <person name="Stergiopoulos I."/>
            <person name="Abd-Elsalam K.A."/>
            <person name="Aerts A.L."/>
            <person name="Bahkali A.H."/>
            <person name="Beenen H.G."/>
            <person name="Chettri P."/>
            <person name="Cox M.P."/>
            <person name="Datema E."/>
            <person name="de Vries R.P."/>
            <person name="Dhillon B."/>
            <person name="Ganley A.R."/>
            <person name="Griffiths S.A."/>
            <person name="Guo Y."/>
            <person name="Hamelin R.C."/>
            <person name="Henrissat B."/>
            <person name="Kabir M.S."/>
            <person name="Jashni M.K."/>
            <person name="Kema G."/>
            <person name="Klaubauf S."/>
            <person name="Lapidus A."/>
            <person name="Levasseur A."/>
            <person name="Lindquist E."/>
            <person name="Mehrabi R."/>
            <person name="Ohm R.A."/>
            <person name="Owen T.J."/>
            <person name="Salamov A."/>
            <person name="Schwelm A."/>
            <person name="Schijlen E."/>
            <person name="Sun H."/>
            <person name="van den Burg H.A."/>
            <person name="van Ham R.C.H.J."/>
            <person name="Zhang S."/>
            <person name="Goodwin S.B."/>
            <person name="Grigoriev I.V."/>
            <person name="Collemare J."/>
            <person name="Bradshaw R.E."/>
        </authorList>
    </citation>
    <scope>NUCLEOTIDE SEQUENCE [LARGE SCALE GENOMIC DNA]</scope>
    <source>
        <strain evidence="9">NZE10 / CBS 128990</strain>
    </source>
</reference>
<dbReference type="CDD" id="cd00067">
    <property type="entry name" value="GAL4"/>
    <property type="match status" value="1"/>
</dbReference>
<evidence type="ECO:0000256" key="1">
    <source>
        <dbReference type="ARBA" id="ARBA00022723"/>
    </source>
</evidence>
<protein>
    <recommendedName>
        <fullName evidence="7">Zn(2)-C6 fungal-type domain-containing protein</fullName>
    </recommendedName>
</protein>
<evidence type="ECO:0000256" key="6">
    <source>
        <dbReference type="SAM" id="MobiDB-lite"/>
    </source>
</evidence>
<dbReference type="PROSITE" id="PS00463">
    <property type="entry name" value="ZN2_CY6_FUNGAL_1"/>
    <property type="match status" value="1"/>
</dbReference>
<dbReference type="InterPro" id="IPR050675">
    <property type="entry name" value="OAF3"/>
</dbReference>
<dbReference type="PANTHER" id="PTHR31069">
    <property type="entry name" value="OLEATE-ACTIVATED TRANSCRIPTION FACTOR 1-RELATED"/>
    <property type="match status" value="1"/>
</dbReference>
<keyword evidence="9" id="KW-1185">Reference proteome</keyword>
<evidence type="ECO:0000313" key="8">
    <source>
        <dbReference type="EMBL" id="EME44336.1"/>
    </source>
</evidence>
<evidence type="ECO:0000256" key="4">
    <source>
        <dbReference type="ARBA" id="ARBA00023163"/>
    </source>
</evidence>
<keyword evidence="1" id="KW-0479">Metal-binding</keyword>
<evidence type="ECO:0000256" key="2">
    <source>
        <dbReference type="ARBA" id="ARBA00023015"/>
    </source>
</evidence>
<dbReference type="OrthoDB" id="674604at2759"/>
<feature type="region of interest" description="Disordered" evidence="6">
    <location>
        <begin position="50"/>
        <end position="97"/>
    </location>
</feature>
<dbReference type="InterPro" id="IPR001138">
    <property type="entry name" value="Zn2Cys6_DnaBD"/>
</dbReference>
<sequence>MPAQRRHARLKDSCDHCSVAKVRCTKEKPSCSRCHLRAIPCGYSYSRRAGRRSTSRTEALDMPSPIEGDTTPSAASTLDDSEPAPSSPESIGGIMGSPTSWAPVPAYSWEQGLYQAQCEYFQQHRDHPAASDYITAAPADPSMPMLNSGFASPPPPFQAPAMARNFSTSSTASMSSEYYAFSDSSDSSAHSQTEAVQDELSKLSNFAESMERKFDAVVRSRLQSRDSFSEFGMPLGELEIEDAGVPAPDVSELAFYYSLAELKRRLKWVSEDVSYLISNPC</sequence>
<dbReference type="PROSITE" id="PS50048">
    <property type="entry name" value="ZN2_CY6_FUNGAL_2"/>
    <property type="match status" value="1"/>
</dbReference>
<dbReference type="Proteomes" id="UP000016933">
    <property type="component" value="Unassembled WGS sequence"/>
</dbReference>
<organism evidence="8 9">
    <name type="scientific">Dothistroma septosporum (strain NZE10 / CBS 128990)</name>
    <name type="common">Red band needle blight fungus</name>
    <name type="synonym">Mycosphaerella pini</name>
    <dbReference type="NCBI Taxonomy" id="675120"/>
    <lineage>
        <taxon>Eukaryota</taxon>
        <taxon>Fungi</taxon>
        <taxon>Dikarya</taxon>
        <taxon>Ascomycota</taxon>
        <taxon>Pezizomycotina</taxon>
        <taxon>Dothideomycetes</taxon>
        <taxon>Dothideomycetidae</taxon>
        <taxon>Mycosphaerellales</taxon>
        <taxon>Mycosphaerellaceae</taxon>
        <taxon>Dothistroma</taxon>
    </lineage>
</organism>
<dbReference type="OMA" id="DSCDHCS"/>
<gene>
    <name evidence="8" type="ORF">DOTSEDRAFT_172491</name>
</gene>
<dbReference type="GO" id="GO:0008270">
    <property type="term" value="F:zinc ion binding"/>
    <property type="evidence" value="ECO:0007669"/>
    <property type="project" value="InterPro"/>
</dbReference>
<dbReference type="GO" id="GO:0003677">
    <property type="term" value="F:DNA binding"/>
    <property type="evidence" value="ECO:0007669"/>
    <property type="project" value="UniProtKB-KW"/>
</dbReference>
<dbReference type="EMBL" id="KB446539">
    <property type="protein sequence ID" value="EME44336.1"/>
    <property type="molecule type" value="Genomic_DNA"/>
</dbReference>
<name>N1PLW1_DOTSN</name>
<dbReference type="AlphaFoldDB" id="N1PLW1"/>
<evidence type="ECO:0000256" key="5">
    <source>
        <dbReference type="ARBA" id="ARBA00023242"/>
    </source>
</evidence>
<dbReference type="HOGENOM" id="CLU_937274_0_0_1"/>
<dbReference type="InterPro" id="IPR036864">
    <property type="entry name" value="Zn2-C6_fun-type_DNA-bd_sf"/>
</dbReference>
<feature type="domain" description="Zn(2)-C6 fungal-type" evidence="7">
    <location>
        <begin position="13"/>
        <end position="43"/>
    </location>
</feature>
<dbReference type="Gene3D" id="4.10.240.10">
    <property type="entry name" value="Zn(2)-C6 fungal-type DNA-binding domain"/>
    <property type="match status" value="1"/>
</dbReference>